<evidence type="ECO:0000313" key="2">
    <source>
        <dbReference type="EMBL" id="KAK9833944.1"/>
    </source>
</evidence>
<evidence type="ECO:0000256" key="1">
    <source>
        <dbReference type="SAM" id="Phobius"/>
    </source>
</evidence>
<keyword evidence="1" id="KW-0472">Membrane</keyword>
<evidence type="ECO:0000313" key="3">
    <source>
        <dbReference type="Proteomes" id="UP001438707"/>
    </source>
</evidence>
<dbReference type="InterPro" id="IPR017498">
    <property type="entry name" value="PSI_PsaO"/>
</dbReference>
<dbReference type="AlphaFoldDB" id="A0AAW1RJE6"/>
<feature type="transmembrane region" description="Helical" evidence="1">
    <location>
        <begin position="110"/>
        <end position="132"/>
    </location>
</feature>
<keyword evidence="1" id="KW-1133">Transmembrane helix</keyword>
<evidence type="ECO:0008006" key="4">
    <source>
        <dbReference type="Google" id="ProtNLM"/>
    </source>
</evidence>
<feature type="transmembrane region" description="Helical" evidence="1">
    <location>
        <begin position="63"/>
        <end position="90"/>
    </location>
</feature>
<keyword evidence="1" id="KW-0812">Transmembrane</keyword>
<reference evidence="2 3" key="1">
    <citation type="journal article" date="2024" name="Nat. Commun.">
        <title>Phylogenomics reveals the evolutionary origins of lichenization in chlorophyte algae.</title>
        <authorList>
            <person name="Puginier C."/>
            <person name="Libourel C."/>
            <person name="Otte J."/>
            <person name="Skaloud P."/>
            <person name="Haon M."/>
            <person name="Grisel S."/>
            <person name="Petersen M."/>
            <person name="Berrin J.G."/>
            <person name="Delaux P.M."/>
            <person name="Dal Grande F."/>
            <person name="Keller J."/>
        </authorList>
    </citation>
    <scope>NUCLEOTIDE SEQUENCE [LARGE SCALE GENOMIC DNA]</scope>
    <source>
        <strain evidence="2 3">SAG 2145</strain>
    </source>
</reference>
<protein>
    <recommendedName>
        <fullName evidence="4">Photosystem I subunit O</fullName>
    </recommendedName>
</protein>
<comment type="caution">
    <text evidence="2">The sequence shown here is derived from an EMBL/GenBank/DDBJ whole genome shotgun (WGS) entry which is preliminary data.</text>
</comment>
<name>A0AAW1RJE6_9CHLO</name>
<dbReference type="PANTHER" id="PTHR36311:SF1">
    <property type="entry name" value="PHOTOSYSTEM I SUBUNIT O"/>
    <property type="match status" value="1"/>
</dbReference>
<accession>A0AAW1RJE6</accession>
<proteinExistence type="predicted"/>
<gene>
    <name evidence="2" type="ORF">WJX74_010502</name>
</gene>
<keyword evidence="3" id="KW-1185">Reference proteome</keyword>
<dbReference type="PANTHER" id="PTHR36311">
    <property type="entry name" value="PHOTOSYSTEM I SUBUNIT O"/>
    <property type="match status" value="1"/>
</dbReference>
<dbReference type="Pfam" id="PF22832">
    <property type="entry name" value="PsaO_TMD"/>
    <property type="match status" value="1"/>
</dbReference>
<organism evidence="2 3">
    <name type="scientific">Apatococcus lobatus</name>
    <dbReference type="NCBI Taxonomy" id="904363"/>
    <lineage>
        <taxon>Eukaryota</taxon>
        <taxon>Viridiplantae</taxon>
        <taxon>Chlorophyta</taxon>
        <taxon>core chlorophytes</taxon>
        <taxon>Trebouxiophyceae</taxon>
        <taxon>Chlorellales</taxon>
        <taxon>Chlorellaceae</taxon>
        <taxon>Apatococcus</taxon>
    </lineage>
</organism>
<dbReference type="Proteomes" id="UP001438707">
    <property type="component" value="Unassembled WGS sequence"/>
</dbReference>
<sequence>MAGAISMSGLCGSSLQTRSRGLAGAQLPAAPLRAQRSQRSVTRMAGGENYPANWIRTNPLVPVLGFVGWTVPTSISVPVLGGHSLFQLFLSSIGDNLAAFPRGPPLEDPFWLYLTVYHAGLFLTIFLGQIGVQGRQQGYFK</sequence>
<dbReference type="EMBL" id="JALJOS010000010">
    <property type="protein sequence ID" value="KAK9833944.1"/>
    <property type="molecule type" value="Genomic_DNA"/>
</dbReference>
<dbReference type="NCBIfam" id="TIGR03059">
    <property type="entry name" value="psaOeuk"/>
    <property type="match status" value="1"/>
</dbReference>